<evidence type="ECO:0000313" key="2">
    <source>
        <dbReference type="EMBL" id="KZS91870.1"/>
    </source>
</evidence>
<proteinExistence type="predicted"/>
<accession>A0A164SWK9</accession>
<evidence type="ECO:0000313" key="3">
    <source>
        <dbReference type="Proteomes" id="UP000076722"/>
    </source>
</evidence>
<feature type="chain" id="PRO_5007853206" evidence="1">
    <location>
        <begin position="23"/>
        <end position="158"/>
    </location>
</feature>
<gene>
    <name evidence="2" type="ORF">SISNIDRAFT_487182</name>
</gene>
<dbReference type="AlphaFoldDB" id="A0A164SWK9"/>
<organism evidence="2 3">
    <name type="scientific">Sistotremastrum niveocremeum HHB9708</name>
    <dbReference type="NCBI Taxonomy" id="1314777"/>
    <lineage>
        <taxon>Eukaryota</taxon>
        <taxon>Fungi</taxon>
        <taxon>Dikarya</taxon>
        <taxon>Basidiomycota</taxon>
        <taxon>Agaricomycotina</taxon>
        <taxon>Agaricomycetes</taxon>
        <taxon>Sistotremastrales</taxon>
        <taxon>Sistotremastraceae</taxon>
        <taxon>Sertulicium</taxon>
        <taxon>Sertulicium niveocremeum</taxon>
    </lineage>
</organism>
<feature type="signal peptide" evidence="1">
    <location>
        <begin position="1"/>
        <end position="22"/>
    </location>
</feature>
<sequence>MSVMIHLTVSVIFAYFSNTVVGSLVCSWLASEAEESSFVTLTEKKSAFALSIQELKDRATKLRTKPKNLLQSLAKLDEELKNWRVELASPIKSNPTLRKMQITSVLTAIAVKPEGFESAMRDTLKQGLKGNVKSLSFEGIADVWFEVARTLLQHPGAL</sequence>
<dbReference type="EMBL" id="KV419413">
    <property type="protein sequence ID" value="KZS91870.1"/>
    <property type="molecule type" value="Genomic_DNA"/>
</dbReference>
<evidence type="ECO:0000256" key="1">
    <source>
        <dbReference type="SAM" id="SignalP"/>
    </source>
</evidence>
<protein>
    <submittedName>
        <fullName evidence="2">Uncharacterized protein</fullName>
    </submittedName>
</protein>
<dbReference type="Proteomes" id="UP000076722">
    <property type="component" value="Unassembled WGS sequence"/>
</dbReference>
<keyword evidence="3" id="KW-1185">Reference proteome</keyword>
<keyword evidence="1" id="KW-0732">Signal</keyword>
<name>A0A164SWK9_9AGAM</name>
<reference evidence="2 3" key="1">
    <citation type="journal article" date="2016" name="Mol. Biol. Evol.">
        <title>Comparative Genomics of Early-Diverging Mushroom-Forming Fungi Provides Insights into the Origins of Lignocellulose Decay Capabilities.</title>
        <authorList>
            <person name="Nagy L.G."/>
            <person name="Riley R."/>
            <person name="Tritt A."/>
            <person name="Adam C."/>
            <person name="Daum C."/>
            <person name="Floudas D."/>
            <person name="Sun H."/>
            <person name="Yadav J.S."/>
            <person name="Pangilinan J."/>
            <person name="Larsson K.H."/>
            <person name="Matsuura K."/>
            <person name="Barry K."/>
            <person name="Labutti K."/>
            <person name="Kuo R."/>
            <person name="Ohm R.A."/>
            <person name="Bhattacharya S.S."/>
            <person name="Shirouzu T."/>
            <person name="Yoshinaga Y."/>
            <person name="Martin F.M."/>
            <person name="Grigoriev I.V."/>
            <person name="Hibbett D.S."/>
        </authorList>
    </citation>
    <scope>NUCLEOTIDE SEQUENCE [LARGE SCALE GENOMIC DNA]</scope>
    <source>
        <strain evidence="2 3">HHB9708</strain>
    </source>
</reference>